<reference evidence="1 2" key="1">
    <citation type="submission" date="2018-08" db="EMBL/GenBank/DDBJ databases">
        <title>Sequencing the genomes of 1000 actinobacteria strains.</title>
        <authorList>
            <person name="Klenk H.-P."/>
        </authorList>
    </citation>
    <scope>NUCLEOTIDE SEQUENCE [LARGE SCALE GENOMIC DNA]</scope>
    <source>
        <strain evidence="1 2">DSM 43927</strain>
    </source>
</reference>
<evidence type="ECO:0000313" key="2">
    <source>
        <dbReference type="Proteomes" id="UP000256661"/>
    </source>
</evidence>
<gene>
    <name evidence="1" type="ORF">DFJ69_4227</name>
</gene>
<name>A0A3D9SS16_9ACTN</name>
<dbReference type="EMBL" id="QTTT01000001">
    <property type="protein sequence ID" value="REE98732.1"/>
    <property type="molecule type" value="Genomic_DNA"/>
</dbReference>
<proteinExistence type="predicted"/>
<keyword evidence="2" id="KW-1185">Reference proteome</keyword>
<dbReference type="RefSeq" id="WP_116024150.1">
    <property type="nucleotide sequence ID" value="NZ_QTTT01000001.1"/>
</dbReference>
<dbReference type="OrthoDB" id="3480050at2"/>
<dbReference type="AlphaFoldDB" id="A0A3D9SS16"/>
<comment type="caution">
    <text evidence="1">The sequence shown here is derived from an EMBL/GenBank/DDBJ whole genome shotgun (WGS) entry which is preliminary data.</text>
</comment>
<evidence type="ECO:0000313" key="1">
    <source>
        <dbReference type="EMBL" id="REE98732.1"/>
    </source>
</evidence>
<accession>A0A3D9SS16</accession>
<sequence>MEGVHESEPSSVYHAHDAQVNPAAVAEVVALGGGAARMFALVQEWGDEGEPVMREVVAYGMELPGGRAMTVSPSGSGLGCWRTPQSACRRLASDLVWLL</sequence>
<organism evidence="1 2">
    <name type="scientific">Thermomonospora umbrina</name>
    <dbReference type="NCBI Taxonomy" id="111806"/>
    <lineage>
        <taxon>Bacteria</taxon>
        <taxon>Bacillati</taxon>
        <taxon>Actinomycetota</taxon>
        <taxon>Actinomycetes</taxon>
        <taxon>Streptosporangiales</taxon>
        <taxon>Thermomonosporaceae</taxon>
        <taxon>Thermomonospora</taxon>
    </lineage>
</organism>
<protein>
    <submittedName>
        <fullName evidence="1">Uncharacterized protein</fullName>
    </submittedName>
</protein>
<dbReference type="Proteomes" id="UP000256661">
    <property type="component" value="Unassembled WGS sequence"/>
</dbReference>